<protein>
    <submittedName>
        <fullName evidence="1">Uncharacterized protein</fullName>
    </submittedName>
</protein>
<gene>
    <name evidence="1" type="ORF">ACFS5M_14115</name>
</gene>
<accession>A0ABW5WQQ3</accession>
<proteinExistence type="predicted"/>
<evidence type="ECO:0000313" key="1">
    <source>
        <dbReference type="EMBL" id="MFD2824814.1"/>
    </source>
</evidence>
<sequence>MKKWKIISLVILVIALLVSNVSESEFQNKVDNSREPLTEFYMARTFKHASPIIKSSKGYFSPVFDLSFTNLGLFSIANLNSGWMGTLRIDGKRLDRLVDKQTHNIYLIIFGKYIRLSSSQNFE</sequence>
<name>A0ABW5WQQ3_9FLAO</name>
<evidence type="ECO:0000313" key="2">
    <source>
        <dbReference type="Proteomes" id="UP001597533"/>
    </source>
</evidence>
<organism evidence="1 2">
    <name type="scientific">Lacinutrix iliipiscaria</name>
    <dbReference type="NCBI Taxonomy" id="1230532"/>
    <lineage>
        <taxon>Bacteria</taxon>
        <taxon>Pseudomonadati</taxon>
        <taxon>Bacteroidota</taxon>
        <taxon>Flavobacteriia</taxon>
        <taxon>Flavobacteriales</taxon>
        <taxon>Flavobacteriaceae</taxon>
        <taxon>Lacinutrix</taxon>
    </lineage>
</organism>
<dbReference type="RefSeq" id="WP_183490182.1">
    <property type="nucleotide sequence ID" value="NZ_JBHUOV010000017.1"/>
</dbReference>
<reference evidence="2" key="1">
    <citation type="journal article" date="2019" name="Int. J. Syst. Evol. Microbiol.">
        <title>The Global Catalogue of Microorganisms (GCM) 10K type strain sequencing project: providing services to taxonomists for standard genome sequencing and annotation.</title>
        <authorList>
            <consortium name="The Broad Institute Genomics Platform"/>
            <consortium name="The Broad Institute Genome Sequencing Center for Infectious Disease"/>
            <person name="Wu L."/>
            <person name="Ma J."/>
        </authorList>
    </citation>
    <scope>NUCLEOTIDE SEQUENCE [LARGE SCALE GENOMIC DNA]</scope>
    <source>
        <strain evidence="2">KCTC 32141</strain>
    </source>
</reference>
<dbReference type="Proteomes" id="UP001597533">
    <property type="component" value="Unassembled WGS sequence"/>
</dbReference>
<comment type="caution">
    <text evidence="1">The sequence shown here is derived from an EMBL/GenBank/DDBJ whole genome shotgun (WGS) entry which is preliminary data.</text>
</comment>
<dbReference type="EMBL" id="JBHUOV010000017">
    <property type="protein sequence ID" value="MFD2824814.1"/>
    <property type="molecule type" value="Genomic_DNA"/>
</dbReference>
<keyword evidence="2" id="KW-1185">Reference proteome</keyword>